<dbReference type="InterPro" id="IPR015928">
    <property type="entry name" value="Aconitase/3IPM_dehydase_swvl"/>
</dbReference>
<evidence type="ECO:0000313" key="3">
    <source>
        <dbReference type="Proteomes" id="UP001211907"/>
    </source>
</evidence>
<reference evidence="2" key="1">
    <citation type="submission" date="2020-05" db="EMBL/GenBank/DDBJ databases">
        <title>Phylogenomic resolution of chytrid fungi.</title>
        <authorList>
            <person name="Stajich J.E."/>
            <person name="Amses K."/>
            <person name="Simmons R."/>
            <person name="Seto K."/>
            <person name="Myers J."/>
            <person name="Bonds A."/>
            <person name="Quandt C.A."/>
            <person name="Barry K."/>
            <person name="Liu P."/>
            <person name="Grigoriev I."/>
            <person name="Longcore J.E."/>
            <person name="James T.Y."/>
        </authorList>
    </citation>
    <scope>NUCLEOTIDE SEQUENCE</scope>
    <source>
        <strain evidence="2">JEL0513</strain>
    </source>
</reference>
<dbReference type="InterPro" id="IPR000573">
    <property type="entry name" value="AconitaseA/IPMdHydase_ssu_swvl"/>
</dbReference>
<dbReference type="Gene3D" id="3.20.19.10">
    <property type="entry name" value="Aconitase, domain 4"/>
    <property type="match status" value="1"/>
</dbReference>
<dbReference type="SUPFAM" id="SSF52016">
    <property type="entry name" value="LeuD/IlvD-like"/>
    <property type="match status" value="1"/>
</dbReference>
<dbReference type="AlphaFoldDB" id="A0AAD5T5T8"/>
<dbReference type="Proteomes" id="UP001211907">
    <property type="component" value="Unassembled WGS sequence"/>
</dbReference>
<proteinExistence type="predicted"/>
<evidence type="ECO:0000313" key="2">
    <source>
        <dbReference type="EMBL" id="KAJ3127558.1"/>
    </source>
</evidence>
<sequence length="83" mass="8835">LPCETTTWPLPRTCTHLRANNVAAANKPQHVGVKLILAGSLSEKYKRNAINNGLLCLEAPEIVDMLSEEIGGRGAGKGTVRIG</sequence>
<comment type="caution">
    <text evidence="2">The sequence shown here is derived from an EMBL/GenBank/DDBJ whole genome shotgun (WGS) entry which is preliminary data.</text>
</comment>
<accession>A0AAD5T5T8</accession>
<protein>
    <submittedName>
        <fullName evidence="2">Mitochondrial Homoaconitase</fullName>
    </submittedName>
</protein>
<feature type="non-terminal residue" evidence="2">
    <location>
        <position position="1"/>
    </location>
</feature>
<dbReference type="EMBL" id="JADGJH010000505">
    <property type="protein sequence ID" value="KAJ3127558.1"/>
    <property type="molecule type" value="Genomic_DNA"/>
</dbReference>
<keyword evidence="3" id="KW-1185">Reference proteome</keyword>
<evidence type="ECO:0000259" key="1">
    <source>
        <dbReference type="Pfam" id="PF00694"/>
    </source>
</evidence>
<feature type="domain" description="Aconitase A/isopropylmalate dehydratase small subunit swivel" evidence="1">
    <location>
        <begin position="24"/>
        <end position="60"/>
    </location>
</feature>
<organism evidence="2 3">
    <name type="scientific">Physocladia obscura</name>
    <dbReference type="NCBI Taxonomy" id="109957"/>
    <lineage>
        <taxon>Eukaryota</taxon>
        <taxon>Fungi</taxon>
        <taxon>Fungi incertae sedis</taxon>
        <taxon>Chytridiomycota</taxon>
        <taxon>Chytridiomycota incertae sedis</taxon>
        <taxon>Chytridiomycetes</taxon>
        <taxon>Chytridiales</taxon>
        <taxon>Chytriomycetaceae</taxon>
        <taxon>Physocladia</taxon>
    </lineage>
</organism>
<gene>
    <name evidence="2" type="primary">LYS4_2</name>
    <name evidence="2" type="ORF">HK100_009682</name>
</gene>
<name>A0AAD5T5T8_9FUNG</name>
<dbReference type="Pfam" id="PF00694">
    <property type="entry name" value="Aconitase_C"/>
    <property type="match status" value="1"/>
</dbReference>